<gene>
    <name evidence="1" type="ORF">NLG97_g3068</name>
</gene>
<proteinExistence type="predicted"/>
<dbReference type="Proteomes" id="UP001148737">
    <property type="component" value="Unassembled WGS sequence"/>
</dbReference>
<comment type="caution">
    <text evidence="1">The sequence shown here is derived from an EMBL/GenBank/DDBJ whole genome shotgun (WGS) entry which is preliminary data.</text>
</comment>
<evidence type="ECO:0000313" key="1">
    <source>
        <dbReference type="EMBL" id="KAJ3495879.1"/>
    </source>
</evidence>
<dbReference type="EMBL" id="JANAKD010000239">
    <property type="protein sequence ID" value="KAJ3495879.1"/>
    <property type="molecule type" value="Genomic_DNA"/>
</dbReference>
<reference evidence="1" key="1">
    <citation type="submission" date="2022-07" db="EMBL/GenBank/DDBJ databases">
        <title>Genome Sequence of Lecanicillium saksenae.</title>
        <authorList>
            <person name="Buettner E."/>
        </authorList>
    </citation>
    <scope>NUCLEOTIDE SEQUENCE</scope>
    <source>
        <strain evidence="1">VT-O1</strain>
    </source>
</reference>
<sequence length="254" mass="27179">MAMVTTKVPTGFLARWCLADSWDFTSERYECARENQTQSDYWTVCCDGDIVNVKTNIWRIPNMTMEDLVCCRHIGSLEGGIHPLPTGPPWTCDLGAVGTPLASLAATNTDNAGAFVATYASANYEFGPTPTDLLLTETPQCLWVYTKESATMTEVTVDAASIVRLSTTTFIGGPDQSDEDPATVVTTPFWTHSSSTSGSPPSSSITTPPSKSSSEGQETVHSTSSSGGNLGQPVQLSTSIPHFIVLALLIQFLL</sequence>
<evidence type="ECO:0000313" key="2">
    <source>
        <dbReference type="Proteomes" id="UP001148737"/>
    </source>
</evidence>
<protein>
    <submittedName>
        <fullName evidence="1">Uncharacterized protein</fullName>
    </submittedName>
</protein>
<organism evidence="1 2">
    <name type="scientific">Lecanicillium saksenae</name>
    <dbReference type="NCBI Taxonomy" id="468837"/>
    <lineage>
        <taxon>Eukaryota</taxon>
        <taxon>Fungi</taxon>
        <taxon>Dikarya</taxon>
        <taxon>Ascomycota</taxon>
        <taxon>Pezizomycotina</taxon>
        <taxon>Sordariomycetes</taxon>
        <taxon>Hypocreomycetidae</taxon>
        <taxon>Hypocreales</taxon>
        <taxon>Cordycipitaceae</taxon>
        <taxon>Lecanicillium</taxon>
    </lineage>
</organism>
<accession>A0ACC1QZ42</accession>
<name>A0ACC1QZ42_9HYPO</name>
<keyword evidence="2" id="KW-1185">Reference proteome</keyword>